<dbReference type="AlphaFoldDB" id="A0A3N4PP99"/>
<accession>A0A3N4PP99</accession>
<dbReference type="OrthoDB" id="9794241at2"/>
<evidence type="ECO:0000313" key="2">
    <source>
        <dbReference type="Proteomes" id="UP000278351"/>
    </source>
</evidence>
<name>A0A3N4PP99_9BACT</name>
<dbReference type="InterPro" id="IPR015996">
    <property type="entry name" value="UCP028451"/>
</dbReference>
<comment type="caution">
    <text evidence="1">The sequence shown here is derived from an EMBL/GenBank/DDBJ whole genome shotgun (WGS) entry which is preliminary data.</text>
</comment>
<dbReference type="NCBIfam" id="TIGR02453">
    <property type="entry name" value="TIGR02453 family protein"/>
    <property type="match status" value="1"/>
</dbReference>
<proteinExistence type="predicted"/>
<dbReference type="PANTHER" id="PTHR36452:SF1">
    <property type="entry name" value="DUF2461 DOMAIN-CONTAINING PROTEIN"/>
    <property type="match status" value="1"/>
</dbReference>
<protein>
    <submittedName>
        <fullName evidence="1">DUF2461 domain-containing protein</fullName>
    </submittedName>
</protein>
<gene>
    <name evidence="1" type="ORF">EGT74_16915</name>
</gene>
<dbReference type="Proteomes" id="UP000278351">
    <property type="component" value="Unassembled WGS sequence"/>
</dbReference>
<dbReference type="EMBL" id="RPDH01000002">
    <property type="protein sequence ID" value="RPE09966.1"/>
    <property type="molecule type" value="Genomic_DNA"/>
</dbReference>
<reference evidence="1 2" key="1">
    <citation type="submission" date="2018-11" db="EMBL/GenBank/DDBJ databases">
        <title>Chitinophaga lutea sp.nov., isolate from arsenic contaminated soil.</title>
        <authorList>
            <person name="Zong Y."/>
        </authorList>
    </citation>
    <scope>NUCLEOTIDE SEQUENCE [LARGE SCALE GENOMIC DNA]</scope>
    <source>
        <strain evidence="1 2">ZY74</strain>
    </source>
</reference>
<dbReference type="PANTHER" id="PTHR36452">
    <property type="entry name" value="CHROMOSOME 12, WHOLE GENOME SHOTGUN SEQUENCE"/>
    <property type="match status" value="1"/>
</dbReference>
<organism evidence="1 2">
    <name type="scientific">Chitinophaga lutea</name>
    <dbReference type="NCBI Taxonomy" id="2488634"/>
    <lineage>
        <taxon>Bacteria</taxon>
        <taxon>Pseudomonadati</taxon>
        <taxon>Bacteroidota</taxon>
        <taxon>Chitinophagia</taxon>
        <taxon>Chitinophagales</taxon>
        <taxon>Chitinophagaceae</taxon>
        <taxon>Chitinophaga</taxon>
    </lineage>
</organism>
<dbReference type="RefSeq" id="WP_123847712.1">
    <property type="nucleotide sequence ID" value="NZ_RPDH01000002.1"/>
</dbReference>
<dbReference type="Pfam" id="PF09365">
    <property type="entry name" value="DUF2461"/>
    <property type="match status" value="1"/>
</dbReference>
<dbReference type="InterPro" id="IPR012808">
    <property type="entry name" value="CHP02453"/>
</dbReference>
<evidence type="ECO:0000313" key="1">
    <source>
        <dbReference type="EMBL" id="RPE09966.1"/>
    </source>
</evidence>
<sequence>MASKQTAQPQIQPSGFDFLTRLKKNNNREWFNDHKTEYQQELARIEIFAEALLENLSAHDVIETESGKKSLHRIYRDIRFSNDKTPYKSNWSGAFRRATKYRRGGYYFHLEPGNSFIAGGFWGPSTEDLKRVRDDIAFDPAPLRKIINSKAFINMFGALQGEQLKTTPKGFDAGHEAIDLLRYKQFLLIRRFSDKEVFSPSFLKEAGLTFKAMRPFFDYMSDALTMDPNGLSE</sequence>
<dbReference type="PIRSF" id="PIRSF028451">
    <property type="entry name" value="UCP028451"/>
    <property type="match status" value="1"/>
</dbReference>
<keyword evidence="2" id="KW-1185">Reference proteome</keyword>